<dbReference type="InterPro" id="IPR044846">
    <property type="entry name" value="GH10"/>
</dbReference>
<dbReference type="KEGG" id="zju:107403378"/>
<evidence type="ECO:0000256" key="5">
    <source>
        <dbReference type="SAM" id="SignalP"/>
    </source>
</evidence>
<dbReference type="SMART" id="SM00633">
    <property type="entry name" value="Glyco_10"/>
    <property type="match status" value="1"/>
</dbReference>
<dbReference type="RefSeq" id="XP_060667479.1">
    <property type="nucleotide sequence ID" value="XM_060811496.1"/>
</dbReference>
<evidence type="ECO:0000313" key="7">
    <source>
        <dbReference type="Proteomes" id="UP001652623"/>
    </source>
</evidence>
<proteinExistence type="inferred from homology"/>
<dbReference type="InterPro" id="IPR001000">
    <property type="entry name" value="GH10_dom"/>
</dbReference>
<dbReference type="SMR" id="A0A6P3YUX5"/>
<dbReference type="InterPro" id="IPR008979">
    <property type="entry name" value="Galactose-bd-like_sf"/>
</dbReference>
<dbReference type="PANTHER" id="PTHR31490">
    <property type="entry name" value="GLYCOSYL HYDROLASE"/>
    <property type="match status" value="1"/>
</dbReference>
<dbReference type="GO" id="GO:0000272">
    <property type="term" value="P:polysaccharide catabolic process"/>
    <property type="evidence" value="ECO:0007669"/>
    <property type="project" value="UniProtKB-KW"/>
</dbReference>
<evidence type="ECO:0000313" key="8">
    <source>
        <dbReference type="RefSeq" id="XP_015865743.4"/>
    </source>
</evidence>
<feature type="domain" description="GH10" evidence="6">
    <location>
        <begin position="215"/>
        <end position="513"/>
    </location>
</feature>
<dbReference type="AlphaFoldDB" id="A0A6P3YUX5"/>
<feature type="chain" id="PRO_5044646870" evidence="5">
    <location>
        <begin position="26"/>
        <end position="580"/>
    </location>
</feature>
<evidence type="ECO:0000313" key="9">
    <source>
        <dbReference type="RefSeq" id="XP_060667479.1"/>
    </source>
</evidence>
<evidence type="ECO:0000256" key="4">
    <source>
        <dbReference type="ARBA" id="ARBA00023326"/>
    </source>
</evidence>
<dbReference type="InterPro" id="IPR017853">
    <property type="entry name" value="GH"/>
</dbReference>
<feature type="signal peptide" evidence="5">
    <location>
        <begin position="1"/>
        <end position="25"/>
    </location>
</feature>
<evidence type="ECO:0000256" key="1">
    <source>
        <dbReference type="ARBA" id="ARBA00007495"/>
    </source>
</evidence>
<keyword evidence="4" id="KW-0624">Polysaccharide degradation</keyword>
<dbReference type="PANTHER" id="PTHR31490:SF2">
    <property type="entry name" value="GLYCOSYL HYDROLASE FAMILY 10 PROTEIN"/>
    <property type="match status" value="1"/>
</dbReference>
<dbReference type="GeneID" id="107403378"/>
<accession>A0A6P3YUX5</accession>
<protein>
    <submittedName>
        <fullName evidence="8 9">Endo-1,4-beta-xylanase 5</fullName>
    </submittedName>
</protein>
<dbReference type="Proteomes" id="UP001652623">
    <property type="component" value="Chromosome 9"/>
</dbReference>
<organism evidence="7 8">
    <name type="scientific">Ziziphus jujuba</name>
    <name type="common">Chinese jujube</name>
    <name type="synonym">Ziziphus sativa</name>
    <dbReference type="NCBI Taxonomy" id="326968"/>
    <lineage>
        <taxon>Eukaryota</taxon>
        <taxon>Viridiplantae</taxon>
        <taxon>Streptophyta</taxon>
        <taxon>Embryophyta</taxon>
        <taxon>Tracheophyta</taxon>
        <taxon>Spermatophyta</taxon>
        <taxon>Magnoliopsida</taxon>
        <taxon>eudicotyledons</taxon>
        <taxon>Gunneridae</taxon>
        <taxon>Pentapetalae</taxon>
        <taxon>rosids</taxon>
        <taxon>fabids</taxon>
        <taxon>Rosales</taxon>
        <taxon>Rhamnaceae</taxon>
        <taxon>Paliureae</taxon>
        <taxon>Ziziphus</taxon>
    </lineage>
</organism>
<dbReference type="GO" id="GO:0031176">
    <property type="term" value="F:endo-1,4-beta-xylanase activity"/>
    <property type="evidence" value="ECO:0007669"/>
    <property type="project" value="UniProtKB-ARBA"/>
</dbReference>
<evidence type="ECO:0000259" key="6">
    <source>
        <dbReference type="PROSITE" id="PS51760"/>
    </source>
</evidence>
<sequence length="580" mass="65111">MMAWRRNNVLLLLCCLFYAGFEVNALSYDFSATIECLQNPKKPQYGGGIIINPDLDDGLKGWATFGDAKIQHRESHGNHFIVAHSRNQSYDSISQKLFLHKDNLYSFSAWIQVSKGNVPVTAVFKTNTGFIHAGAIVAESHCWSFLKGGVTVNASGSAELYFESNDTSVEIWVDSISLQPFTEQQWRSHQDQSIEKAHKRNVKIKVVDAKGNPLPNATISIQQKQSSFPFGCAINKNILNNNAYKNWFTSRRFTVTTFENEMKWYSNEAYQGKEDYSVSDAMLQFTKQHGISVRGHNILWDDPQYQPFWVKSLSGQQLSSAASKRLNSIMSRYKGQVIAWDVVNENLHHNFFESKIGNTASSVFYNLASKADGTTTLFLNEYSTIEEPGDQSSAPAKYLAKLREIKSFPGNGNIRLGIGLESHFTTPPNLPYIRSSIDTLAATGFPIWLTEVDVKSSPNQATYLEQILREGRSHPKVQGIVIWAAWSPQGCYQMCLTDNNFKNLPTGDVVDKLLREWGLEEINGKIDGHGFYKTSLLHGDYQVKVSHPTLNNSFLSQSLSVASQVDDESHHTTLLFQVSA</sequence>
<comment type="similarity">
    <text evidence="1">Belongs to the glycosyl hydrolase 10 (cellulase F) family.</text>
</comment>
<evidence type="ECO:0000256" key="2">
    <source>
        <dbReference type="ARBA" id="ARBA00022801"/>
    </source>
</evidence>
<dbReference type="PROSITE" id="PS51760">
    <property type="entry name" value="GH10_2"/>
    <property type="match status" value="1"/>
</dbReference>
<dbReference type="SUPFAM" id="SSF49785">
    <property type="entry name" value="Galactose-binding domain-like"/>
    <property type="match status" value="1"/>
</dbReference>
<name>A0A6P3YUX5_ZIZJJ</name>
<dbReference type="SUPFAM" id="SSF51445">
    <property type="entry name" value="(Trans)glycosidases"/>
    <property type="match status" value="1"/>
</dbReference>
<keyword evidence="2" id="KW-0378">Hydrolase</keyword>
<keyword evidence="7" id="KW-1185">Reference proteome</keyword>
<dbReference type="Gene3D" id="3.20.20.80">
    <property type="entry name" value="Glycosidases"/>
    <property type="match status" value="1"/>
</dbReference>
<dbReference type="RefSeq" id="XP_015865743.4">
    <property type="nucleotide sequence ID" value="XM_016010257.4"/>
</dbReference>
<dbReference type="Gene3D" id="2.60.120.260">
    <property type="entry name" value="Galactose-binding domain-like"/>
    <property type="match status" value="1"/>
</dbReference>
<keyword evidence="3" id="KW-0119">Carbohydrate metabolism</keyword>
<evidence type="ECO:0000256" key="3">
    <source>
        <dbReference type="ARBA" id="ARBA00023277"/>
    </source>
</evidence>
<dbReference type="Pfam" id="PF00331">
    <property type="entry name" value="Glyco_hydro_10"/>
    <property type="match status" value="1"/>
</dbReference>
<keyword evidence="5" id="KW-0732">Signal</keyword>
<reference evidence="8 9" key="1">
    <citation type="submission" date="2025-05" db="UniProtKB">
        <authorList>
            <consortium name="RefSeq"/>
        </authorList>
    </citation>
    <scope>IDENTIFICATION</scope>
    <source>
        <tissue evidence="8 9">Seedling</tissue>
    </source>
</reference>
<gene>
    <name evidence="8 9" type="primary">LOC107403378</name>
</gene>